<protein>
    <submittedName>
        <fullName evidence="2">Toll/interleukin-1 receptor domain-containing protein</fullName>
    </submittedName>
</protein>
<dbReference type="InterPro" id="IPR000157">
    <property type="entry name" value="TIR_dom"/>
</dbReference>
<evidence type="ECO:0000313" key="3">
    <source>
        <dbReference type="Proteomes" id="UP001528411"/>
    </source>
</evidence>
<feature type="domain" description="TIR" evidence="1">
    <location>
        <begin position="1"/>
        <end position="143"/>
    </location>
</feature>
<dbReference type="Pfam" id="PF13676">
    <property type="entry name" value="TIR_2"/>
    <property type="match status" value="1"/>
</dbReference>
<dbReference type="PROSITE" id="PS50104">
    <property type="entry name" value="TIR"/>
    <property type="match status" value="1"/>
</dbReference>
<dbReference type="SMART" id="SM00255">
    <property type="entry name" value="TIR"/>
    <property type="match status" value="1"/>
</dbReference>
<dbReference type="RefSeq" id="WP_272181585.1">
    <property type="nucleotide sequence ID" value="NZ_JAQOMS010000002.1"/>
</dbReference>
<evidence type="ECO:0000313" key="2">
    <source>
        <dbReference type="EMBL" id="MDC2890373.1"/>
    </source>
</evidence>
<sequence length="162" mass="18041">MAVKVFISYAHKDEQFKDSLVEHMSGLVRANVVSEWNDRKIVPGQDWSDEISENLASSEIILFLISSSFMNSDYCMGVEVQKALSMHKEGSAQLIPIVIRAVDWSDSVLSKIQGLPKDAVPIASWGNEDEAWVNVIGGVKSTFKSLSQSHTQLGRLRQKECN</sequence>
<name>A0ABT5FFP4_9GAMM</name>
<organism evidence="2 3">
    <name type="scientific">Psychrosphaera algicola</name>
    <dbReference type="NCBI Taxonomy" id="3023714"/>
    <lineage>
        <taxon>Bacteria</taxon>
        <taxon>Pseudomonadati</taxon>
        <taxon>Pseudomonadota</taxon>
        <taxon>Gammaproteobacteria</taxon>
        <taxon>Alteromonadales</taxon>
        <taxon>Pseudoalteromonadaceae</taxon>
        <taxon>Psychrosphaera</taxon>
    </lineage>
</organism>
<gene>
    <name evidence="2" type="ORF">PN838_18430</name>
</gene>
<accession>A0ABT5FFP4</accession>
<evidence type="ECO:0000259" key="1">
    <source>
        <dbReference type="PROSITE" id="PS50104"/>
    </source>
</evidence>
<dbReference type="InterPro" id="IPR035897">
    <property type="entry name" value="Toll_tir_struct_dom_sf"/>
</dbReference>
<reference evidence="2 3" key="1">
    <citation type="submission" date="2023-01" db="EMBL/GenBank/DDBJ databases">
        <title>Psychrosphaera sp. nov., isolated from marine algae.</title>
        <authorList>
            <person name="Bayburt H."/>
            <person name="Choi B.J."/>
            <person name="Kim J.M."/>
            <person name="Choi D.G."/>
            <person name="Jeon C.O."/>
        </authorList>
    </citation>
    <scope>NUCLEOTIDE SEQUENCE [LARGE SCALE GENOMIC DNA]</scope>
    <source>
        <strain evidence="2 3">G1-22</strain>
    </source>
</reference>
<dbReference type="Gene3D" id="3.40.50.10140">
    <property type="entry name" value="Toll/interleukin-1 receptor homology (TIR) domain"/>
    <property type="match status" value="1"/>
</dbReference>
<proteinExistence type="predicted"/>
<dbReference type="Proteomes" id="UP001528411">
    <property type="component" value="Unassembled WGS sequence"/>
</dbReference>
<keyword evidence="3" id="KW-1185">Reference proteome</keyword>
<keyword evidence="2" id="KW-0675">Receptor</keyword>
<dbReference type="SUPFAM" id="SSF52200">
    <property type="entry name" value="Toll/Interleukin receptor TIR domain"/>
    <property type="match status" value="1"/>
</dbReference>
<dbReference type="EMBL" id="JAQOMS010000002">
    <property type="protein sequence ID" value="MDC2890373.1"/>
    <property type="molecule type" value="Genomic_DNA"/>
</dbReference>
<comment type="caution">
    <text evidence="2">The sequence shown here is derived from an EMBL/GenBank/DDBJ whole genome shotgun (WGS) entry which is preliminary data.</text>
</comment>